<keyword evidence="1 3" id="KW-0560">Oxidoreductase</keyword>
<feature type="domain" description="Aldehyde dehydrogenase" evidence="4">
    <location>
        <begin position="12"/>
        <end position="465"/>
    </location>
</feature>
<dbReference type="InterPro" id="IPR016162">
    <property type="entry name" value="Ald_DH_N"/>
</dbReference>
<protein>
    <submittedName>
        <fullName evidence="5">Aldehyde dehydrogenase family protein</fullName>
    </submittedName>
</protein>
<sequence>MPTLRNHIGGRWAPSASPAVADLVNPSTGEVVAQWPVGCAEDVDSAVAAASAAQPAWAALPLENRLAHLERMADVVVAHAEELAELQCREMGKPVALGRTFIESGAAALQGACADARSYRFEDSTEHADGSRTHVLRHPLGVTAVITPWNFPVLNVLIAVGPLLAAGNTVVLKPSERCPLSVTRLAELLTLPDGVLNVVHGDGRSGGPLAAHPDVELVHFTGSVAAGRKVGAAAGQRLHRSVLELGGKDPVVVDADVDPVATAQAVAFGAFVNSGQICTSMERIYVHRDIAEEFIAALCEAAAAYPTGDGHDEKTVLGPLVDERQREIVHRHVTDAVERGATVHSGGTIPPGPGFFYPATVLTGVDENMLVMQEETFGPVAPVQVVSSWADGLRRAVHPSFGLAATVYTRSHEHAAAAAALRAGVVWVNQWQGGGPGRVYEPAGDSGMGSTGSHAAFDAATRPATVHLTGL</sequence>
<comment type="caution">
    <text evidence="5">The sequence shown here is derived from an EMBL/GenBank/DDBJ whole genome shotgun (WGS) entry which is preliminary data.</text>
</comment>
<dbReference type="CDD" id="cd07078">
    <property type="entry name" value="ALDH"/>
    <property type="match status" value="1"/>
</dbReference>
<dbReference type="Gene3D" id="3.40.309.10">
    <property type="entry name" value="Aldehyde Dehydrogenase, Chain A, domain 2"/>
    <property type="match status" value="1"/>
</dbReference>
<dbReference type="PROSITE" id="PS00687">
    <property type="entry name" value="ALDEHYDE_DEHYDR_GLU"/>
    <property type="match status" value="1"/>
</dbReference>
<feature type="active site" evidence="2">
    <location>
        <position position="244"/>
    </location>
</feature>
<evidence type="ECO:0000313" key="5">
    <source>
        <dbReference type="EMBL" id="GAA3546815.1"/>
    </source>
</evidence>
<dbReference type="Gene3D" id="3.40.605.10">
    <property type="entry name" value="Aldehyde Dehydrogenase, Chain A, domain 1"/>
    <property type="match status" value="1"/>
</dbReference>
<reference evidence="6" key="1">
    <citation type="journal article" date="2019" name="Int. J. Syst. Evol. Microbiol.">
        <title>The Global Catalogue of Microorganisms (GCM) 10K type strain sequencing project: providing services to taxonomists for standard genome sequencing and annotation.</title>
        <authorList>
            <consortium name="The Broad Institute Genomics Platform"/>
            <consortium name="The Broad Institute Genome Sequencing Center for Infectious Disease"/>
            <person name="Wu L."/>
            <person name="Ma J."/>
        </authorList>
    </citation>
    <scope>NUCLEOTIDE SEQUENCE [LARGE SCALE GENOMIC DNA]</scope>
    <source>
        <strain evidence="6">JCM 16898</strain>
    </source>
</reference>
<evidence type="ECO:0000259" key="4">
    <source>
        <dbReference type="Pfam" id="PF00171"/>
    </source>
</evidence>
<dbReference type="Pfam" id="PF00171">
    <property type="entry name" value="Aldedh"/>
    <property type="match status" value="1"/>
</dbReference>
<evidence type="ECO:0000313" key="6">
    <source>
        <dbReference type="Proteomes" id="UP001500689"/>
    </source>
</evidence>
<dbReference type="Proteomes" id="UP001500689">
    <property type="component" value="Unassembled WGS sequence"/>
</dbReference>
<evidence type="ECO:0000256" key="2">
    <source>
        <dbReference type="PROSITE-ProRule" id="PRU10007"/>
    </source>
</evidence>
<accession>A0ABP6W6T2</accession>
<dbReference type="SUPFAM" id="SSF53720">
    <property type="entry name" value="ALDH-like"/>
    <property type="match status" value="1"/>
</dbReference>
<name>A0ABP6W6T2_9PSEU</name>
<dbReference type="PANTHER" id="PTHR11699">
    <property type="entry name" value="ALDEHYDE DEHYDROGENASE-RELATED"/>
    <property type="match status" value="1"/>
</dbReference>
<keyword evidence="6" id="KW-1185">Reference proteome</keyword>
<organism evidence="5 6">
    <name type="scientific">Amycolatopsis ultiminotia</name>
    <dbReference type="NCBI Taxonomy" id="543629"/>
    <lineage>
        <taxon>Bacteria</taxon>
        <taxon>Bacillati</taxon>
        <taxon>Actinomycetota</taxon>
        <taxon>Actinomycetes</taxon>
        <taxon>Pseudonocardiales</taxon>
        <taxon>Pseudonocardiaceae</taxon>
        <taxon>Amycolatopsis</taxon>
    </lineage>
</organism>
<dbReference type="InterPro" id="IPR029510">
    <property type="entry name" value="Ald_DH_CS_GLU"/>
</dbReference>
<gene>
    <name evidence="5" type="ORF">GCM10022222_33040</name>
</gene>
<dbReference type="InterPro" id="IPR016161">
    <property type="entry name" value="Ald_DH/histidinol_DH"/>
</dbReference>
<evidence type="ECO:0000256" key="3">
    <source>
        <dbReference type="RuleBase" id="RU003345"/>
    </source>
</evidence>
<proteinExistence type="inferred from homology"/>
<dbReference type="InterPro" id="IPR015590">
    <property type="entry name" value="Aldehyde_DH_dom"/>
</dbReference>
<evidence type="ECO:0000256" key="1">
    <source>
        <dbReference type="ARBA" id="ARBA00023002"/>
    </source>
</evidence>
<comment type="similarity">
    <text evidence="3">Belongs to the aldehyde dehydrogenase family.</text>
</comment>
<dbReference type="EMBL" id="BAAAZN010000006">
    <property type="protein sequence ID" value="GAA3546815.1"/>
    <property type="molecule type" value="Genomic_DNA"/>
</dbReference>
<dbReference type="InterPro" id="IPR016163">
    <property type="entry name" value="Ald_DH_C"/>
</dbReference>